<gene>
    <name evidence="1" type="ORF">HAX54_028362</name>
</gene>
<accession>A0ABS8YA21</accession>
<name>A0ABS8YA21_DATST</name>
<reference evidence="1 2" key="1">
    <citation type="journal article" date="2021" name="BMC Genomics">
        <title>Datura genome reveals duplications of psychoactive alkaloid biosynthetic genes and high mutation rate following tissue culture.</title>
        <authorList>
            <person name="Rajewski A."/>
            <person name="Carter-House D."/>
            <person name="Stajich J."/>
            <person name="Litt A."/>
        </authorList>
    </citation>
    <scope>NUCLEOTIDE SEQUENCE [LARGE SCALE GENOMIC DNA]</scope>
    <source>
        <strain evidence="1">AR-01</strain>
    </source>
</reference>
<proteinExistence type="predicted"/>
<dbReference type="EMBL" id="JACEIK010034855">
    <property type="protein sequence ID" value="MCE5166869.1"/>
    <property type="molecule type" value="Genomic_DNA"/>
</dbReference>
<keyword evidence="2" id="KW-1185">Reference proteome</keyword>
<sequence length="64" mass="6986">NASCTHTMSAECEERWGHAHVGRVRGSLAAFPCQPSTRDVRGHAMLGECKGRWGHANVVRVRGT</sequence>
<evidence type="ECO:0000313" key="1">
    <source>
        <dbReference type="EMBL" id="MCE5166869.1"/>
    </source>
</evidence>
<evidence type="ECO:0000313" key="2">
    <source>
        <dbReference type="Proteomes" id="UP000823775"/>
    </source>
</evidence>
<comment type="caution">
    <text evidence="1">The sequence shown here is derived from an EMBL/GenBank/DDBJ whole genome shotgun (WGS) entry which is preliminary data.</text>
</comment>
<organism evidence="1 2">
    <name type="scientific">Datura stramonium</name>
    <name type="common">Jimsonweed</name>
    <name type="synonym">Common thornapple</name>
    <dbReference type="NCBI Taxonomy" id="4076"/>
    <lineage>
        <taxon>Eukaryota</taxon>
        <taxon>Viridiplantae</taxon>
        <taxon>Streptophyta</taxon>
        <taxon>Embryophyta</taxon>
        <taxon>Tracheophyta</taxon>
        <taxon>Spermatophyta</taxon>
        <taxon>Magnoliopsida</taxon>
        <taxon>eudicotyledons</taxon>
        <taxon>Gunneridae</taxon>
        <taxon>Pentapetalae</taxon>
        <taxon>asterids</taxon>
        <taxon>lamiids</taxon>
        <taxon>Solanales</taxon>
        <taxon>Solanaceae</taxon>
        <taxon>Solanoideae</taxon>
        <taxon>Datureae</taxon>
        <taxon>Datura</taxon>
    </lineage>
</organism>
<dbReference type="Proteomes" id="UP000823775">
    <property type="component" value="Unassembled WGS sequence"/>
</dbReference>
<protein>
    <submittedName>
        <fullName evidence="1">Uncharacterized protein</fullName>
    </submittedName>
</protein>
<feature type="non-terminal residue" evidence="1">
    <location>
        <position position="1"/>
    </location>
</feature>